<dbReference type="Proteomes" id="UP000789405">
    <property type="component" value="Unassembled WGS sequence"/>
</dbReference>
<comment type="caution">
    <text evidence="1">The sequence shown here is derived from an EMBL/GenBank/DDBJ whole genome shotgun (WGS) entry which is preliminary data.</text>
</comment>
<dbReference type="OrthoDB" id="10541614at2759"/>
<sequence length="248" mass="28014">IKLVRQHVKKDSNLLVVWALSSYPVERKDYDIELYLFMPNNLAESDPESQAIFVKDGFFSVGITVLTSTYLMIFNKVVVSNKCPLKVSLVGIPQEIPNVVKEDAIVQTLVTDYAGQEHNFIMKIVFPYYNSCFAHLKDTIRPQESLIFSIFSGNSVSQGFSSSRHSNRSKLLDTHHNASESSKDSSGFKTVFSAVLNDGINRSDFNCSNDACSSKHIRVEDFNNSDEEFLENSFENENLHAFEIISVF</sequence>
<accession>A0A9N9IU82</accession>
<evidence type="ECO:0000313" key="2">
    <source>
        <dbReference type="Proteomes" id="UP000789405"/>
    </source>
</evidence>
<gene>
    <name evidence="1" type="ORF">DERYTH_LOCUS16811</name>
</gene>
<protein>
    <submittedName>
        <fullName evidence="1">10639_t:CDS:1</fullName>
    </submittedName>
</protein>
<feature type="non-terminal residue" evidence="1">
    <location>
        <position position="1"/>
    </location>
</feature>
<organism evidence="1 2">
    <name type="scientific">Dentiscutata erythropus</name>
    <dbReference type="NCBI Taxonomy" id="1348616"/>
    <lineage>
        <taxon>Eukaryota</taxon>
        <taxon>Fungi</taxon>
        <taxon>Fungi incertae sedis</taxon>
        <taxon>Mucoromycota</taxon>
        <taxon>Glomeromycotina</taxon>
        <taxon>Glomeromycetes</taxon>
        <taxon>Diversisporales</taxon>
        <taxon>Gigasporaceae</taxon>
        <taxon>Dentiscutata</taxon>
    </lineage>
</organism>
<dbReference type="EMBL" id="CAJVPY010015116">
    <property type="protein sequence ID" value="CAG8750043.1"/>
    <property type="molecule type" value="Genomic_DNA"/>
</dbReference>
<dbReference type="AlphaFoldDB" id="A0A9N9IU82"/>
<reference evidence="1" key="1">
    <citation type="submission" date="2021-06" db="EMBL/GenBank/DDBJ databases">
        <authorList>
            <person name="Kallberg Y."/>
            <person name="Tangrot J."/>
            <person name="Rosling A."/>
        </authorList>
    </citation>
    <scope>NUCLEOTIDE SEQUENCE</scope>
    <source>
        <strain evidence="1">MA453B</strain>
    </source>
</reference>
<keyword evidence="2" id="KW-1185">Reference proteome</keyword>
<evidence type="ECO:0000313" key="1">
    <source>
        <dbReference type="EMBL" id="CAG8750043.1"/>
    </source>
</evidence>
<name>A0A9N9IU82_9GLOM</name>
<proteinExistence type="predicted"/>